<dbReference type="OrthoDB" id="9802848at2"/>
<accession>A0A5C1ABT8</accession>
<dbReference type="SMART" id="SM00490">
    <property type="entry name" value="HELICc"/>
    <property type="match status" value="1"/>
</dbReference>
<dbReference type="InterPro" id="IPR006935">
    <property type="entry name" value="Helicase/UvrB_N"/>
</dbReference>
<name>A0A5C1ABT8_9BACT</name>
<dbReference type="InterPro" id="IPR014001">
    <property type="entry name" value="Helicase_ATP-bd"/>
</dbReference>
<reference evidence="3" key="1">
    <citation type="submission" date="2019-08" db="EMBL/GenBank/DDBJ databases">
        <title>Limnoglobus roseus gen. nov., sp. nov., a novel freshwater planctomycete with a giant genome from the family Gemmataceae.</title>
        <authorList>
            <person name="Kulichevskaya I.S."/>
            <person name="Naumoff D.G."/>
            <person name="Miroshnikov K."/>
            <person name="Ivanova A."/>
            <person name="Philippov D.A."/>
            <person name="Hakobyan A."/>
            <person name="Rijpstra I.C."/>
            <person name="Sinninghe Damste J.S."/>
            <person name="Liesack W."/>
            <person name="Dedysh S.N."/>
        </authorList>
    </citation>
    <scope>NUCLEOTIDE SEQUENCE [LARGE SCALE GENOMIC DNA]</scope>
    <source>
        <strain evidence="3">PX52</strain>
    </source>
</reference>
<feature type="domain" description="Helicase ATP-binding" evidence="1">
    <location>
        <begin position="29"/>
        <end position="160"/>
    </location>
</feature>
<dbReference type="Pfam" id="PF04851">
    <property type="entry name" value="ResIII"/>
    <property type="match status" value="1"/>
</dbReference>
<organism evidence="2 3">
    <name type="scientific">Limnoglobus roseus</name>
    <dbReference type="NCBI Taxonomy" id="2598579"/>
    <lineage>
        <taxon>Bacteria</taxon>
        <taxon>Pseudomonadati</taxon>
        <taxon>Planctomycetota</taxon>
        <taxon>Planctomycetia</taxon>
        <taxon>Gemmatales</taxon>
        <taxon>Gemmataceae</taxon>
        <taxon>Limnoglobus</taxon>
    </lineage>
</organism>
<dbReference type="InterPro" id="IPR050742">
    <property type="entry name" value="Helicase_Restrict-Modif_Enz"/>
</dbReference>
<gene>
    <name evidence="2" type="ORF">PX52LOC_01377</name>
</gene>
<dbReference type="GO" id="GO:0003677">
    <property type="term" value="F:DNA binding"/>
    <property type="evidence" value="ECO:0007669"/>
    <property type="project" value="InterPro"/>
</dbReference>
<dbReference type="Proteomes" id="UP000324974">
    <property type="component" value="Chromosome"/>
</dbReference>
<dbReference type="EMBL" id="CP042425">
    <property type="protein sequence ID" value="QEL14488.1"/>
    <property type="molecule type" value="Genomic_DNA"/>
</dbReference>
<dbReference type="SMART" id="SM00487">
    <property type="entry name" value="DEXDc"/>
    <property type="match status" value="1"/>
</dbReference>
<dbReference type="GO" id="GO:0005829">
    <property type="term" value="C:cytosol"/>
    <property type="evidence" value="ECO:0007669"/>
    <property type="project" value="TreeGrafter"/>
</dbReference>
<sequence>MVTIDDLIRGTAVYPRPYQARIVGKALDLYLNKQLRSILVESPTGSGKTVMGLLIAAGLQKQLGIRVGWVAMRRYLLAQAKAEAAERGIPITAEFISMFEKNPPANLDLLVVDEAQHDAAGSMAHLHNVIRPRYILGLSATPFRADKVKLCFDTSIRDAGIRTLIDDGYLSKFRHFTIPAYTPESATEFYLRERDRWGKTVFYFHTIPQCERAAAILRKAGVRVEVVTATGDRDAQLEGFENGKVDVLVNCIVLAEGFDCPSLQTVFCRPSEKGITVQMCGRVLRKHADVPTKNIVQCQKTRWPFIRTASAELQYVWQDNDWRSLQVNPRIQQVAVNTMRALAKTQVDLPEFLKKRTTPTRMHERSEA</sequence>
<evidence type="ECO:0000313" key="3">
    <source>
        <dbReference type="Proteomes" id="UP000324974"/>
    </source>
</evidence>
<dbReference type="Pfam" id="PF00271">
    <property type="entry name" value="Helicase_C"/>
    <property type="match status" value="1"/>
</dbReference>
<dbReference type="KEGG" id="lrs:PX52LOC_01377"/>
<evidence type="ECO:0000313" key="2">
    <source>
        <dbReference type="EMBL" id="QEL14488.1"/>
    </source>
</evidence>
<proteinExistence type="predicted"/>
<dbReference type="PANTHER" id="PTHR47396">
    <property type="entry name" value="TYPE I RESTRICTION ENZYME ECOKI R PROTEIN"/>
    <property type="match status" value="1"/>
</dbReference>
<dbReference type="PANTHER" id="PTHR47396:SF1">
    <property type="entry name" value="ATP-DEPENDENT HELICASE IRC3-RELATED"/>
    <property type="match status" value="1"/>
</dbReference>
<dbReference type="AlphaFoldDB" id="A0A5C1ABT8"/>
<dbReference type="InterPro" id="IPR027417">
    <property type="entry name" value="P-loop_NTPase"/>
</dbReference>
<keyword evidence="3" id="KW-1185">Reference proteome</keyword>
<dbReference type="PROSITE" id="PS51192">
    <property type="entry name" value="HELICASE_ATP_BIND_1"/>
    <property type="match status" value="1"/>
</dbReference>
<evidence type="ECO:0000259" key="1">
    <source>
        <dbReference type="PROSITE" id="PS51192"/>
    </source>
</evidence>
<dbReference type="RefSeq" id="WP_149109379.1">
    <property type="nucleotide sequence ID" value="NZ_CP042425.1"/>
</dbReference>
<dbReference type="SUPFAM" id="SSF52540">
    <property type="entry name" value="P-loop containing nucleoside triphosphate hydrolases"/>
    <property type="match status" value="1"/>
</dbReference>
<dbReference type="InterPro" id="IPR001650">
    <property type="entry name" value="Helicase_C-like"/>
</dbReference>
<protein>
    <recommendedName>
        <fullName evidence="1">Helicase ATP-binding domain-containing protein</fullName>
    </recommendedName>
</protein>
<dbReference type="GO" id="GO:0005524">
    <property type="term" value="F:ATP binding"/>
    <property type="evidence" value="ECO:0007669"/>
    <property type="project" value="InterPro"/>
</dbReference>
<dbReference type="Gene3D" id="3.40.50.300">
    <property type="entry name" value="P-loop containing nucleotide triphosphate hydrolases"/>
    <property type="match status" value="2"/>
</dbReference>
<dbReference type="GO" id="GO:0016787">
    <property type="term" value="F:hydrolase activity"/>
    <property type="evidence" value="ECO:0007669"/>
    <property type="project" value="InterPro"/>
</dbReference>